<proteinExistence type="predicted"/>
<organism evidence="2">
    <name type="scientific">marine metagenome</name>
    <dbReference type="NCBI Taxonomy" id="408172"/>
    <lineage>
        <taxon>unclassified sequences</taxon>
        <taxon>metagenomes</taxon>
        <taxon>ecological metagenomes</taxon>
    </lineage>
</organism>
<name>A0A383C018_9ZZZZ</name>
<accession>A0A383C018</accession>
<dbReference type="InterPro" id="IPR029032">
    <property type="entry name" value="AhpD-like"/>
</dbReference>
<feature type="domain" description="Carboxymuconolactone decarboxylase-like" evidence="1">
    <location>
        <begin position="50"/>
        <end position="103"/>
    </location>
</feature>
<dbReference type="AlphaFoldDB" id="A0A383C018"/>
<dbReference type="GO" id="GO:0051920">
    <property type="term" value="F:peroxiredoxin activity"/>
    <property type="evidence" value="ECO:0007669"/>
    <property type="project" value="InterPro"/>
</dbReference>
<dbReference type="InterPro" id="IPR003779">
    <property type="entry name" value="CMD-like"/>
</dbReference>
<protein>
    <recommendedName>
        <fullName evidence="1">Carboxymuconolactone decarboxylase-like domain-containing protein</fullName>
    </recommendedName>
</protein>
<dbReference type="SUPFAM" id="SSF69118">
    <property type="entry name" value="AhpD-like"/>
    <property type="match status" value="1"/>
</dbReference>
<dbReference type="Gene3D" id="1.20.1290.10">
    <property type="entry name" value="AhpD-like"/>
    <property type="match status" value="1"/>
</dbReference>
<dbReference type="PANTHER" id="PTHR34846:SF10">
    <property type="entry name" value="CYTOPLASMIC PROTEIN"/>
    <property type="match status" value="1"/>
</dbReference>
<reference evidence="2" key="1">
    <citation type="submission" date="2018-05" db="EMBL/GenBank/DDBJ databases">
        <authorList>
            <person name="Lanie J.A."/>
            <person name="Ng W.-L."/>
            <person name="Kazmierczak K.M."/>
            <person name="Andrzejewski T.M."/>
            <person name="Davidsen T.M."/>
            <person name="Wayne K.J."/>
            <person name="Tettelin H."/>
            <person name="Glass J.I."/>
            <person name="Rusch D."/>
            <person name="Podicherti R."/>
            <person name="Tsui H.-C.T."/>
            <person name="Winkler M.E."/>
        </authorList>
    </citation>
    <scope>NUCLEOTIDE SEQUENCE</scope>
</reference>
<sequence>MADTAMARIPRDKLPEEFQAAWDALNKLTDEPTFVEVFAQAPDVLRFVMNDFYVKLFFGGNVDQRYKQLVRLKLSLVHGCRTCNKQNVPGALEAGITQVQIDAMDDYNNGPFSDTDKAVLRFADQMVLTNMEGDMGEQLYAALSTHFSDAEICELGTVMAVIAGMAKLSFILHLVERESYCPFAVDAA</sequence>
<dbReference type="EMBL" id="UINC01204607">
    <property type="protein sequence ID" value="SVE25409.1"/>
    <property type="molecule type" value="Genomic_DNA"/>
</dbReference>
<evidence type="ECO:0000313" key="2">
    <source>
        <dbReference type="EMBL" id="SVE25409.1"/>
    </source>
</evidence>
<dbReference type="PANTHER" id="PTHR34846">
    <property type="entry name" value="4-CARBOXYMUCONOLACTONE DECARBOXYLASE FAMILY PROTEIN (AFU_ORTHOLOGUE AFUA_6G11590)"/>
    <property type="match status" value="1"/>
</dbReference>
<gene>
    <name evidence="2" type="ORF">METZ01_LOCUS478263</name>
</gene>
<dbReference type="Pfam" id="PF02627">
    <property type="entry name" value="CMD"/>
    <property type="match status" value="1"/>
</dbReference>
<evidence type="ECO:0000259" key="1">
    <source>
        <dbReference type="Pfam" id="PF02627"/>
    </source>
</evidence>